<feature type="region of interest" description="Disordered" evidence="1">
    <location>
        <begin position="546"/>
        <end position="568"/>
    </location>
</feature>
<reference evidence="2" key="2">
    <citation type="journal article" date="2019" name="IMA Fungus">
        <title>Genome sequencing and comparison of five Tilletia species to identify candidate genes for the detection of regulated species infecting wheat.</title>
        <authorList>
            <person name="Nguyen H.D.T."/>
            <person name="Sultana T."/>
            <person name="Kesanakurti P."/>
            <person name="Hambleton S."/>
        </authorList>
    </citation>
    <scope>NUCLEOTIDE SEQUENCE</scope>
    <source>
        <strain evidence="2">DAOMC 236416</strain>
    </source>
</reference>
<feature type="region of interest" description="Disordered" evidence="1">
    <location>
        <begin position="1"/>
        <end position="28"/>
    </location>
</feature>
<name>A0A8T8SHK1_9BASI</name>
<feature type="region of interest" description="Disordered" evidence="1">
    <location>
        <begin position="394"/>
        <end position="442"/>
    </location>
</feature>
<dbReference type="AlphaFoldDB" id="A0A8T8SHK1"/>
<organism evidence="2 3">
    <name type="scientific">Tilletia indica</name>
    <dbReference type="NCBI Taxonomy" id="43049"/>
    <lineage>
        <taxon>Eukaryota</taxon>
        <taxon>Fungi</taxon>
        <taxon>Dikarya</taxon>
        <taxon>Basidiomycota</taxon>
        <taxon>Ustilaginomycotina</taxon>
        <taxon>Exobasidiomycetes</taxon>
        <taxon>Tilletiales</taxon>
        <taxon>Tilletiaceae</taxon>
        <taxon>Tilletia</taxon>
    </lineage>
</organism>
<gene>
    <name evidence="2" type="ORF">A4X13_0g7830</name>
</gene>
<feature type="compositionally biased region" description="Low complexity" evidence="1">
    <location>
        <begin position="9"/>
        <end position="28"/>
    </location>
</feature>
<reference evidence="2" key="1">
    <citation type="submission" date="2016-04" db="EMBL/GenBank/DDBJ databases">
        <authorList>
            <person name="Nguyen H.D."/>
            <person name="Samba Siva P."/>
            <person name="Cullis J."/>
            <person name="Levesque C.A."/>
            <person name="Hambleton S."/>
        </authorList>
    </citation>
    <scope>NUCLEOTIDE SEQUENCE</scope>
    <source>
        <strain evidence="2">DAOMC 236416</strain>
    </source>
</reference>
<protein>
    <submittedName>
        <fullName evidence="2">Uncharacterized protein</fullName>
    </submittedName>
</protein>
<evidence type="ECO:0000256" key="1">
    <source>
        <dbReference type="SAM" id="MobiDB-lite"/>
    </source>
</evidence>
<keyword evidence="3" id="KW-1185">Reference proteome</keyword>
<evidence type="ECO:0000313" key="3">
    <source>
        <dbReference type="Proteomes" id="UP000077521"/>
    </source>
</evidence>
<dbReference type="EMBL" id="LWDF02001098">
    <property type="protein sequence ID" value="KAE8240388.1"/>
    <property type="molecule type" value="Genomic_DNA"/>
</dbReference>
<feature type="compositionally biased region" description="Low complexity" evidence="1">
    <location>
        <begin position="431"/>
        <end position="442"/>
    </location>
</feature>
<evidence type="ECO:0000313" key="2">
    <source>
        <dbReference type="EMBL" id="KAE8240388.1"/>
    </source>
</evidence>
<feature type="region of interest" description="Disordered" evidence="1">
    <location>
        <begin position="61"/>
        <end position="91"/>
    </location>
</feature>
<feature type="compositionally biased region" description="Polar residues" evidence="1">
    <location>
        <begin position="549"/>
        <end position="565"/>
    </location>
</feature>
<proteinExistence type="predicted"/>
<accession>A0A8T8SHK1</accession>
<feature type="compositionally biased region" description="Low complexity" evidence="1">
    <location>
        <begin position="64"/>
        <end position="76"/>
    </location>
</feature>
<dbReference type="Proteomes" id="UP000077521">
    <property type="component" value="Unassembled WGS sequence"/>
</dbReference>
<feature type="compositionally biased region" description="Polar residues" evidence="1">
    <location>
        <begin position="401"/>
        <end position="417"/>
    </location>
</feature>
<comment type="caution">
    <text evidence="2">The sequence shown here is derived from an EMBL/GenBank/DDBJ whole genome shotgun (WGS) entry which is preliminary data.</text>
</comment>
<sequence length="606" mass="66700">MSGSEQNFSPLLTPSSQPPLTTQPITTPSTQFNQTLLDSVNALHDLLGDLVHRVGVVEQTLQHAPTTTAPDPSTTARETNVGEHPPTTTLDQLPHTITREQLPTTTPAPLLSSTTRDQLATPAAEDKIVFRRVLDTLGTTTRNFFDEVGLGDEQMFSAPSVREDDQQDEQRSIFSSPVAAISRQAQNGSTIPSSMPTTTDALPWRFPPSRPLECKKDNLGEFWGRPDELEDFFLQVKDVLRSDDTNPAWEPAVVRALTLAMKGDAAVWHRGLSDPEAARMDTVAGWIEAMREHFPVNAAQLRRNARARRWRASQETSTAYYFHKLQMLRQAFGFDQPEPNLVTDIKEDLPATFRAMLRLPREGPTLRHLRLELAEWEHTWRELHNTPLLATTTATRTTQTSPVISQSIQSTTPTASRPSMVRSAPAPVRPAPGATSAPAPSSTAPVLVGLAATYDPSRVTPAANGRPRTYKRPDTDAIMTLNRACGKCGQDHFNFEHVHLSAPQVRVMAIEDDDYPEQEEEDVMASDSGIKLFTVASGSQGLEQEVEEGTQSMEVPTTSRGSGSAPSMYEMLPDDSRGTRRPNTKHIFVSTFVVIRSFETSAVPGG</sequence>